<dbReference type="Gene3D" id="1.10.530.10">
    <property type="match status" value="1"/>
</dbReference>
<feature type="region of interest" description="Disordered" evidence="3">
    <location>
        <begin position="76"/>
        <end position="107"/>
    </location>
</feature>
<dbReference type="Gene3D" id="3.30.20.10">
    <property type="entry name" value="Endochitinase, domain 2"/>
    <property type="match status" value="1"/>
</dbReference>
<gene>
    <name evidence="6" type="ORF">P3W24_15780</name>
</gene>
<accession>A0ABT6BE49</accession>
<evidence type="ECO:0000259" key="5">
    <source>
        <dbReference type="Pfam" id="PF00182"/>
    </source>
</evidence>
<dbReference type="CDD" id="cd12215">
    <property type="entry name" value="ChiC_BD"/>
    <property type="match status" value="1"/>
</dbReference>
<organism evidence="6 7">
    <name type="scientific">Luteibacter sahnii</name>
    <dbReference type="NCBI Taxonomy" id="3021977"/>
    <lineage>
        <taxon>Bacteria</taxon>
        <taxon>Pseudomonadati</taxon>
        <taxon>Pseudomonadota</taxon>
        <taxon>Gammaproteobacteria</taxon>
        <taxon>Lysobacterales</taxon>
        <taxon>Rhodanobacteraceae</taxon>
        <taxon>Luteibacter</taxon>
    </lineage>
</organism>
<dbReference type="CDD" id="cd00325">
    <property type="entry name" value="chitinase_GH19"/>
    <property type="match status" value="1"/>
</dbReference>
<dbReference type="SUPFAM" id="SSF53955">
    <property type="entry name" value="Lysozyme-like"/>
    <property type="match status" value="1"/>
</dbReference>
<name>A0ABT6BE49_9GAMM</name>
<evidence type="ECO:0000313" key="6">
    <source>
        <dbReference type="EMBL" id="MDF4026434.1"/>
    </source>
</evidence>
<dbReference type="PANTHER" id="PTHR22595:SF79">
    <property type="entry name" value="CHITINASE 12"/>
    <property type="match status" value="1"/>
</dbReference>
<keyword evidence="7" id="KW-1185">Reference proteome</keyword>
<dbReference type="SUPFAM" id="SSF51055">
    <property type="entry name" value="Carbohydrate binding domain"/>
    <property type="match status" value="1"/>
</dbReference>
<protein>
    <submittedName>
        <fullName evidence="6">Glycoside hydrolase family 19 protein</fullName>
    </submittedName>
</protein>
<feature type="chain" id="PRO_5045840760" evidence="4">
    <location>
        <begin position="28"/>
        <end position="479"/>
    </location>
</feature>
<dbReference type="Pfam" id="PF00182">
    <property type="entry name" value="Glyco_hydro_19"/>
    <property type="match status" value="1"/>
</dbReference>
<feature type="domain" description="Glycoside hydrolase family 19 catalytic" evidence="5">
    <location>
        <begin position="182"/>
        <end position="407"/>
    </location>
</feature>
<dbReference type="Proteomes" id="UP001528850">
    <property type="component" value="Unassembled WGS sequence"/>
</dbReference>
<keyword evidence="6" id="KW-0378">Hydrolase</keyword>
<dbReference type="EMBL" id="JARJJS010000004">
    <property type="protein sequence ID" value="MDF4026434.1"/>
    <property type="molecule type" value="Genomic_DNA"/>
</dbReference>
<dbReference type="Gene3D" id="2.10.10.20">
    <property type="entry name" value="Carbohydrate-binding module superfamily 5/12"/>
    <property type="match status" value="1"/>
</dbReference>
<dbReference type="GO" id="GO:0016787">
    <property type="term" value="F:hydrolase activity"/>
    <property type="evidence" value="ECO:0007669"/>
    <property type="project" value="UniProtKB-KW"/>
</dbReference>
<dbReference type="PANTHER" id="PTHR22595">
    <property type="entry name" value="CHITINASE-RELATED"/>
    <property type="match status" value="1"/>
</dbReference>
<comment type="caution">
    <text evidence="6">The sequence shown here is derived from an EMBL/GenBank/DDBJ whole genome shotgun (WGS) entry which is preliminary data.</text>
</comment>
<dbReference type="InterPro" id="IPR023346">
    <property type="entry name" value="Lysozyme-like_dom_sf"/>
</dbReference>
<proteinExistence type="predicted"/>
<keyword evidence="1" id="KW-0611">Plant defense</keyword>
<feature type="signal peptide" evidence="4">
    <location>
        <begin position="1"/>
        <end position="27"/>
    </location>
</feature>
<keyword evidence="2" id="KW-1015">Disulfide bond</keyword>
<evidence type="ECO:0000313" key="7">
    <source>
        <dbReference type="Proteomes" id="UP001528850"/>
    </source>
</evidence>
<dbReference type="InterPro" id="IPR000726">
    <property type="entry name" value="Glyco_hydro_19_cat"/>
</dbReference>
<evidence type="ECO:0000256" key="3">
    <source>
        <dbReference type="SAM" id="MobiDB-lite"/>
    </source>
</evidence>
<dbReference type="InterPro" id="IPR036573">
    <property type="entry name" value="CBM_sf_5/12"/>
</dbReference>
<reference evidence="6 7" key="1">
    <citation type="journal article" date="2024" name="Curr. Microbiol.">
        <title>Luteibacter sahnii sp. nov., A Novel Yellow-Colored Xanthomonadin Pigment Producing Probiotic Bacterium from Healthy Rice Seed Microbiome.</title>
        <authorList>
            <person name="Jaiswal G."/>
            <person name="Rana R."/>
            <person name="Nayak P.K."/>
            <person name="Chouhan R."/>
            <person name="Gandhi S.G."/>
            <person name="Patel H.K."/>
            <person name="Patil P.B."/>
        </authorList>
    </citation>
    <scope>NUCLEOTIDE SEQUENCE [LARGE SCALE GENOMIC DNA]</scope>
    <source>
        <strain evidence="6 7">PPL201</strain>
    </source>
</reference>
<evidence type="ECO:0000256" key="2">
    <source>
        <dbReference type="ARBA" id="ARBA00023157"/>
    </source>
</evidence>
<evidence type="ECO:0000256" key="1">
    <source>
        <dbReference type="ARBA" id="ARBA00022821"/>
    </source>
</evidence>
<evidence type="ECO:0000256" key="4">
    <source>
        <dbReference type="SAM" id="SignalP"/>
    </source>
</evidence>
<sequence length="479" mass="52384">MILPLPRRALRAAFAVASLSLSPLAAALDYDASQVYVADCVVNWQAQTYRAKWWTPPGHTPAHVDTAPHPWDTSWERVATGTPTGCPGEPVAPPAGPGPGPDPGTPPEVVTVPLSRLLADEADLTASPLMQSVRHSVRTLDNAHVEAVAPRRAQNPVNVRRVESIVDEATFDYLFPLRQPEYSYRGFLQATAKFPAMCADYDDGRDADAICRRTLATMFAHFAQETGGHDAWREQEAYRQGLMHVREMGFDEGKSGYNGECAATGWSTEAWPCGTWPDGRFKSYFGRGAKQLSYHFNYGPFSEAMYGDVHVLLDAPERVADTWLNLASASFFYTYPQPPKPSMLHVIDGTWQPNAADLADGRAPGFGVTTLIMNGGVECGGSGAEHAASANRITYYRAFAAKLGVPVPSDETLGCRGMKAFAENGAGALPLYWENNWRTEPGCQLVSYQTAFSALKDGDYVRCVRRAFPHVEIIDDTRS</sequence>
<feature type="compositionally biased region" description="Pro residues" evidence="3">
    <location>
        <begin position="90"/>
        <end position="106"/>
    </location>
</feature>
<keyword evidence="4" id="KW-0732">Signal</keyword>